<evidence type="ECO:0000313" key="2">
    <source>
        <dbReference type="EMBL" id="KAI5069317.1"/>
    </source>
</evidence>
<dbReference type="PANTHER" id="PTHR33130:SF33">
    <property type="entry name" value="PUTATIVE (DUF1639)-RELATED"/>
    <property type="match status" value="1"/>
</dbReference>
<name>A0A9D4UKB9_ADICA</name>
<feature type="compositionally biased region" description="Basic and acidic residues" evidence="1">
    <location>
        <begin position="188"/>
        <end position="212"/>
    </location>
</feature>
<evidence type="ECO:0000313" key="3">
    <source>
        <dbReference type="Proteomes" id="UP000886520"/>
    </source>
</evidence>
<feature type="region of interest" description="Disordered" evidence="1">
    <location>
        <begin position="168"/>
        <end position="251"/>
    </location>
</feature>
<dbReference type="Proteomes" id="UP000886520">
    <property type="component" value="Chromosome 15"/>
</dbReference>
<feature type="region of interest" description="Disordered" evidence="1">
    <location>
        <begin position="40"/>
        <end position="70"/>
    </location>
</feature>
<evidence type="ECO:0000256" key="1">
    <source>
        <dbReference type="SAM" id="MobiDB-lite"/>
    </source>
</evidence>
<reference evidence="2" key="1">
    <citation type="submission" date="2021-01" db="EMBL/GenBank/DDBJ databases">
        <title>Adiantum capillus-veneris genome.</title>
        <authorList>
            <person name="Fang Y."/>
            <person name="Liao Q."/>
        </authorList>
    </citation>
    <scope>NUCLEOTIDE SEQUENCE</scope>
    <source>
        <strain evidence="2">H3</strain>
        <tissue evidence="2">Leaf</tissue>
    </source>
</reference>
<feature type="region of interest" description="Disordered" evidence="1">
    <location>
        <begin position="121"/>
        <end position="146"/>
    </location>
</feature>
<organism evidence="2 3">
    <name type="scientific">Adiantum capillus-veneris</name>
    <name type="common">Maidenhair fern</name>
    <dbReference type="NCBI Taxonomy" id="13818"/>
    <lineage>
        <taxon>Eukaryota</taxon>
        <taxon>Viridiplantae</taxon>
        <taxon>Streptophyta</taxon>
        <taxon>Embryophyta</taxon>
        <taxon>Tracheophyta</taxon>
        <taxon>Polypodiopsida</taxon>
        <taxon>Polypodiidae</taxon>
        <taxon>Polypodiales</taxon>
        <taxon>Pteridineae</taxon>
        <taxon>Pteridaceae</taxon>
        <taxon>Vittarioideae</taxon>
        <taxon>Adiantum</taxon>
    </lineage>
</organism>
<dbReference type="OrthoDB" id="1931433at2759"/>
<dbReference type="InterPro" id="IPR012438">
    <property type="entry name" value="DUF1639"/>
</dbReference>
<proteinExistence type="predicted"/>
<gene>
    <name evidence="2" type="ORF">GOP47_0015618</name>
</gene>
<feature type="compositionally biased region" description="Polar residues" evidence="1">
    <location>
        <begin position="225"/>
        <end position="243"/>
    </location>
</feature>
<sequence length="348" mass="39052">MRDEVLVLSLSGDRSKTCFYLGEPDDALFHSSRKPEVFYIKRSSHGSGMRRDLKPEEEEEKEGTDSAEKMETEVLRRQELFTASPLAVEQHERTGGEAFNKHMLSLHQTQVVAPPLQWGNLKGSRCSRRPNSKPHGLVDESKTVQVEAVKGPSTTLYSSAALEENLSPKNAIVRKRDHPYSSPASATEHGDLEQEDRREKLLRRSDSTEGKKGLSVQVVKRGSLHASQQASQQRESLPVTRSSLGKRVASPDNFPAASIDGLKGSGAKFSLSLSRKEIEEDFLKLKCSRHTKRPRRRPRVPEKNVLYCTPGNRLSNVCYARYIVKEKKCVKEKPRGLKAMQSLDSDSE</sequence>
<accession>A0A9D4UKB9</accession>
<dbReference type="EMBL" id="JABFUD020000015">
    <property type="protein sequence ID" value="KAI5069317.1"/>
    <property type="molecule type" value="Genomic_DNA"/>
</dbReference>
<dbReference type="AlphaFoldDB" id="A0A9D4UKB9"/>
<dbReference type="PANTHER" id="PTHR33130">
    <property type="entry name" value="PUTATIVE (DUF1639)-RELATED"/>
    <property type="match status" value="1"/>
</dbReference>
<keyword evidence="3" id="KW-1185">Reference proteome</keyword>
<comment type="caution">
    <text evidence="2">The sequence shown here is derived from an EMBL/GenBank/DDBJ whole genome shotgun (WGS) entry which is preliminary data.</text>
</comment>
<protein>
    <submittedName>
        <fullName evidence="2">Uncharacterized protein</fullName>
    </submittedName>
</protein>
<dbReference type="Pfam" id="PF07797">
    <property type="entry name" value="DUF1639"/>
    <property type="match status" value="1"/>
</dbReference>